<sequence length="357" mass="40650">MKILFRLLFFLFFVVVLASVIAYARGYRFDIEKRLVKSIGIISATSNPKAAKIFINGELKGVTDTNLTLPPENYLVEIKKEGYTSWSKKINLKGELVVNVDPVLFPVNPSLSPLTNLGIIKAVASDDGDKIVLIASGSAYLFDATKKTLPFFPPLNKIVDLILLPNIIDYKNINIIFSPDQKQVIFASPDEQSYLLFLDENNLNPLDVTFSKETLIQAWQNEKNKNNAKILETFPESFDKIASASFEIVSFSPNETKVLYKAKESVELPLMIKPPLISTNQTPEERSIVKEKTYVYDRKEDKNFQLLVPNIKWYFDSRHFVVEEEKKILIIDYDNTNKQTIYSGPFESFFFNATNDG</sequence>
<comment type="caution">
    <text evidence="2">The sequence shown here is derived from an EMBL/GenBank/DDBJ whole genome shotgun (WGS) entry which is preliminary data.</text>
</comment>
<proteinExistence type="predicted"/>
<evidence type="ECO:0000313" key="3">
    <source>
        <dbReference type="Proteomes" id="UP000229497"/>
    </source>
</evidence>
<evidence type="ECO:0000313" key="2">
    <source>
        <dbReference type="EMBL" id="PIQ71649.1"/>
    </source>
</evidence>
<dbReference type="EMBL" id="PCVK01000061">
    <property type="protein sequence ID" value="PIQ71649.1"/>
    <property type="molecule type" value="Genomic_DNA"/>
</dbReference>
<reference evidence="2 3" key="1">
    <citation type="submission" date="2017-09" db="EMBL/GenBank/DDBJ databases">
        <title>Depth-based differentiation of microbial function through sediment-hosted aquifers and enrichment of novel symbionts in the deep terrestrial subsurface.</title>
        <authorList>
            <person name="Probst A.J."/>
            <person name="Ladd B."/>
            <person name="Jarett J.K."/>
            <person name="Geller-Mcgrath D.E."/>
            <person name="Sieber C.M."/>
            <person name="Emerson J.B."/>
            <person name="Anantharaman K."/>
            <person name="Thomas B.C."/>
            <person name="Malmstrom R."/>
            <person name="Stieglmeier M."/>
            <person name="Klingl A."/>
            <person name="Woyke T."/>
            <person name="Ryan C.M."/>
            <person name="Banfield J.F."/>
        </authorList>
    </citation>
    <scope>NUCLEOTIDE SEQUENCE [LARGE SCALE GENOMIC DNA]</scope>
    <source>
        <strain evidence="2">CG11_big_fil_rev_8_21_14_0_20_37_16</strain>
    </source>
</reference>
<dbReference type="Pfam" id="PF08308">
    <property type="entry name" value="PEGA"/>
    <property type="match status" value="1"/>
</dbReference>
<gene>
    <name evidence="2" type="ORF">COV87_02155</name>
</gene>
<dbReference type="SUPFAM" id="SSF82171">
    <property type="entry name" value="DPP6 N-terminal domain-like"/>
    <property type="match status" value="1"/>
</dbReference>
<organism evidence="2 3">
    <name type="scientific">Candidatus Roizmanbacteria bacterium CG11_big_fil_rev_8_21_14_0_20_37_16</name>
    <dbReference type="NCBI Taxonomy" id="1974857"/>
    <lineage>
        <taxon>Bacteria</taxon>
        <taxon>Candidatus Roizmaniibacteriota</taxon>
    </lineage>
</organism>
<feature type="non-terminal residue" evidence="2">
    <location>
        <position position="357"/>
    </location>
</feature>
<feature type="domain" description="PEGA" evidence="1">
    <location>
        <begin position="40"/>
        <end position="104"/>
    </location>
</feature>
<dbReference type="Proteomes" id="UP000229497">
    <property type="component" value="Unassembled WGS sequence"/>
</dbReference>
<protein>
    <recommendedName>
        <fullName evidence="1">PEGA domain-containing protein</fullName>
    </recommendedName>
</protein>
<name>A0A2H0KK75_9BACT</name>
<accession>A0A2H0KK75</accession>
<dbReference type="AlphaFoldDB" id="A0A2H0KK75"/>
<evidence type="ECO:0000259" key="1">
    <source>
        <dbReference type="Pfam" id="PF08308"/>
    </source>
</evidence>
<dbReference type="InterPro" id="IPR013229">
    <property type="entry name" value="PEGA"/>
</dbReference>